<organism evidence="1 2">
    <name type="scientific">Streptococcus milleri</name>
    <dbReference type="NCBI Taxonomy" id="33040"/>
    <lineage>
        <taxon>Bacteria</taxon>
        <taxon>Bacillati</taxon>
        <taxon>Bacillota</taxon>
        <taxon>Bacilli</taxon>
        <taxon>Lactobacillales</taxon>
        <taxon>Streptococcaceae</taxon>
        <taxon>Streptococcus</taxon>
    </lineage>
</organism>
<evidence type="ECO:0000313" key="1">
    <source>
        <dbReference type="EMBL" id="SUN79563.1"/>
    </source>
</evidence>
<name>A0A380L3F0_9STRE</name>
<proteinExistence type="predicted"/>
<sequence>METILNVKHISKRFGQQLALDDVNLTVKQKNTASFD</sequence>
<dbReference type="EC" id="3.6.3.-" evidence="1"/>
<keyword evidence="2" id="KW-1185">Reference proteome</keyword>
<dbReference type="GO" id="GO:0016787">
    <property type="term" value="F:hydrolase activity"/>
    <property type="evidence" value="ECO:0007669"/>
    <property type="project" value="UniProtKB-KW"/>
</dbReference>
<dbReference type="Proteomes" id="UP000255236">
    <property type="component" value="Unassembled WGS sequence"/>
</dbReference>
<reference evidence="1" key="1">
    <citation type="submission" date="2018-06" db="EMBL/GenBank/DDBJ databases">
        <authorList>
            <consortium name="Pathogen Informatics"/>
            <person name="Doyle S."/>
        </authorList>
    </citation>
    <scope>NUCLEOTIDE SEQUENCE [LARGE SCALE GENOMIC DNA]</scope>
    <source>
        <strain evidence="1">NCTC11063</strain>
    </source>
</reference>
<accession>A0A380L3F0</accession>
<gene>
    <name evidence="1" type="ORF">NCTC11063_00265</name>
</gene>
<dbReference type="EMBL" id="UHFT01000001">
    <property type="protein sequence ID" value="SUN79563.1"/>
    <property type="molecule type" value="Genomic_DNA"/>
</dbReference>
<comment type="caution">
    <text evidence="1">The sequence shown here is derived from an EMBL/GenBank/DDBJ whole genome shotgun (WGS) entry which is preliminary data.</text>
</comment>
<keyword evidence="1" id="KW-0378">Hydrolase</keyword>
<protein>
    <submittedName>
        <fullName evidence="1">ABC transporter protein</fullName>
        <ecNumber evidence="1">3.6.3.-</ecNumber>
    </submittedName>
</protein>
<evidence type="ECO:0000313" key="2">
    <source>
        <dbReference type="Proteomes" id="UP000255236"/>
    </source>
</evidence>
<dbReference type="AlphaFoldDB" id="A0A380L3F0"/>